<gene>
    <name evidence="4" type="ORF">SNAT2548_LOCUS21727</name>
</gene>
<dbReference type="EMBL" id="CAJNDS010002262">
    <property type="protein sequence ID" value="CAE7399106.1"/>
    <property type="molecule type" value="Genomic_DNA"/>
</dbReference>
<keyword evidence="5" id="KW-1185">Reference proteome</keyword>
<feature type="region of interest" description="Disordered" evidence="2">
    <location>
        <begin position="92"/>
        <end position="111"/>
    </location>
</feature>
<keyword evidence="1" id="KW-0175">Coiled coil</keyword>
<evidence type="ECO:0000256" key="1">
    <source>
        <dbReference type="SAM" id="Coils"/>
    </source>
</evidence>
<feature type="coiled-coil region" evidence="1">
    <location>
        <begin position="55"/>
        <end position="89"/>
    </location>
</feature>
<proteinExistence type="predicted"/>
<name>A0A812QQW1_9DINO</name>
<accession>A0A812QQW1</accession>
<comment type="caution">
    <text evidence="4">The sequence shown here is derived from an EMBL/GenBank/DDBJ whole genome shotgun (WGS) entry which is preliminary data.</text>
</comment>
<protein>
    <submittedName>
        <fullName evidence="4">Uncharacterized protein</fullName>
    </submittedName>
</protein>
<feature type="chain" id="PRO_5033031594" evidence="3">
    <location>
        <begin position="27"/>
        <end position="518"/>
    </location>
</feature>
<evidence type="ECO:0000313" key="4">
    <source>
        <dbReference type="EMBL" id="CAE7399106.1"/>
    </source>
</evidence>
<keyword evidence="3" id="KW-0732">Signal</keyword>
<feature type="signal peptide" evidence="3">
    <location>
        <begin position="1"/>
        <end position="26"/>
    </location>
</feature>
<evidence type="ECO:0000256" key="3">
    <source>
        <dbReference type="SAM" id="SignalP"/>
    </source>
</evidence>
<dbReference type="Proteomes" id="UP000604046">
    <property type="component" value="Unassembled WGS sequence"/>
</dbReference>
<evidence type="ECO:0000313" key="5">
    <source>
        <dbReference type="Proteomes" id="UP000604046"/>
    </source>
</evidence>
<dbReference type="AlphaFoldDB" id="A0A812QQW1"/>
<organism evidence="4 5">
    <name type="scientific">Symbiodinium natans</name>
    <dbReference type="NCBI Taxonomy" id="878477"/>
    <lineage>
        <taxon>Eukaryota</taxon>
        <taxon>Sar</taxon>
        <taxon>Alveolata</taxon>
        <taxon>Dinophyceae</taxon>
        <taxon>Suessiales</taxon>
        <taxon>Symbiodiniaceae</taxon>
        <taxon>Symbiodinium</taxon>
    </lineage>
</organism>
<evidence type="ECO:0000256" key="2">
    <source>
        <dbReference type="SAM" id="MobiDB-lite"/>
    </source>
</evidence>
<dbReference type="OrthoDB" id="420398at2759"/>
<reference evidence="4" key="1">
    <citation type="submission" date="2021-02" db="EMBL/GenBank/DDBJ databases">
        <authorList>
            <person name="Dougan E. K."/>
            <person name="Rhodes N."/>
            <person name="Thang M."/>
            <person name="Chan C."/>
        </authorList>
    </citation>
    <scope>NUCLEOTIDE SEQUENCE</scope>
</reference>
<sequence length="518" mass="55950">MKQRATMPGVFFCLICPFLWPPSVLAAKIFSGHLGQRAPEQLGTSHANTEKGGLEDKVLRMMERMEDTVEKLQREDAGLKEQLAQVQGKLETFGDGRSAPNSADNPGLSGLVARLQGNGSNDLSPSCKKAAKPVVQNVASVLHMQTEKAESSLRACPGELKLMEFGSTGVTETCCPITSKACTGCASFGSGTCQRCSEGFLFRDGMCVACASSAGWLSQDGKACPQLAHTDCNDVKVRGQSSNEACCQCGGGVLTPSPFIYPNRRWSLDSNIIMQPEPRTADHYSLDAKCELPMYNLTMDSSTGVISYMEGRAKPVEAFSLECEVTAHQESDVTDVAKVLIAANEINYKSATLLFHAGTSEAPLKKGPGWSKFELGCAPKISWLNISDADGVLSYIDQTTEGGGVSVVDDQFFGQDGAVCVVTAWKANKKPQERSCLGLPLFLLSGLPKGPCRKNARIEEIALRCCTFKIPEELVGCQSPWNSRGTRRLSSLSVPVHGRRWSTMPRRCQRPSVKSSRP</sequence>